<dbReference type="AlphaFoldDB" id="A0AAV9UPR4"/>
<evidence type="ECO:0000313" key="2">
    <source>
        <dbReference type="Proteomes" id="UP001375240"/>
    </source>
</evidence>
<dbReference type="EMBL" id="JAVHNQ010000006">
    <property type="protein sequence ID" value="KAK6344197.1"/>
    <property type="molecule type" value="Genomic_DNA"/>
</dbReference>
<comment type="caution">
    <text evidence="1">The sequence shown here is derived from an EMBL/GenBank/DDBJ whole genome shotgun (WGS) entry which is preliminary data.</text>
</comment>
<accession>A0AAV9UPR4</accession>
<dbReference type="Proteomes" id="UP001375240">
    <property type="component" value="Unassembled WGS sequence"/>
</dbReference>
<reference evidence="1 2" key="1">
    <citation type="submission" date="2019-10" db="EMBL/GenBank/DDBJ databases">
        <authorList>
            <person name="Palmer J.M."/>
        </authorList>
    </citation>
    <scope>NUCLEOTIDE SEQUENCE [LARGE SCALE GENOMIC DNA]</scope>
    <source>
        <strain evidence="1 2">TWF696</strain>
    </source>
</reference>
<sequence>MMNSDRKLPPIIGKLTDEKGGLADQTVIGGRSSCDFESQNPINNSQTNSTYTPTIIPGFPDFWTGPRLDLQESNPLFKDQASAIRSLDNDKKERIKLFHQRLQSIPADVESYSDPNRRTRIPFAYPGNIRHPTFDIDTRDFTFEFMGREEFSRIFSEIETLINGSGGKHYFINATYGWGKSYVLAALAALLLKQGKSVVYISHCAEFIIRGLDYLRTCFFMAYARHEKDLQRVVDLKSYQDISNFVQQEQTVGKRLIFVIDQMECFDLDCPDIHPLFKKQTVERGQMLFDIIYDHALVVGSSANAHMFQPAHLGLRRNCPMNGRFYANGLSTAEVAAWWNHYENQRKLPKLLTYPLNGSDLKTDDVNLRRKEIEYITGSNFDLLNCVLALASPQTPANEPKDWALFKSLFVKQPKFNAIRLLMTEFYCEIAREPEENKRMYFTIVHGCLTKKIIRDYNPKLVDWRFMSIDREGQASCSSGFVASCISELIRINHPDPGNFCSKENYDAIRTFGLS</sequence>
<dbReference type="InterPro" id="IPR027417">
    <property type="entry name" value="P-loop_NTPase"/>
</dbReference>
<dbReference type="SUPFAM" id="SSF52540">
    <property type="entry name" value="P-loop containing nucleoside triphosphate hydrolases"/>
    <property type="match status" value="1"/>
</dbReference>
<organism evidence="1 2">
    <name type="scientific">Orbilia brochopaga</name>
    <dbReference type="NCBI Taxonomy" id="3140254"/>
    <lineage>
        <taxon>Eukaryota</taxon>
        <taxon>Fungi</taxon>
        <taxon>Dikarya</taxon>
        <taxon>Ascomycota</taxon>
        <taxon>Pezizomycotina</taxon>
        <taxon>Orbiliomycetes</taxon>
        <taxon>Orbiliales</taxon>
        <taxon>Orbiliaceae</taxon>
        <taxon>Orbilia</taxon>
    </lineage>
</organism>
<protein>
    <submittedName>
        <fullName evidence="1">Uncharacterized protein</fullName>
    </submittedName>
</protein>
<evidence type="ECO:0000313" key="1">
    <source>
        <dbReference type="EMBL" id="KAK6344197.1"/>
    </source>
</evidence>
<keyword evidence="2" id="KW-1185">Reference proteome</keyword>
<name>A0AAV9UPR4_9PEZI</name>
<proteinExistence type="predicted"/>
<gene>
    <name evidence="1" type="ORF">TWF696_007838</name>
</gene>